<dbReference type="InterPro" id="IPR017439">
    <property type="entry name" value="Amidohydrolase"/>
</dbReference>
<evidence type="ECO:0000313" key="4">
    <source>
        <dbReference type="EMBL" id="QQT02163.1"/>
    </source>
</evidence>
<comment type="cofactor">
    <cofactor evidence="2">
        <name>Mn(2+)</name>
        <dbReference type="ChEBI" id="CHEBI:29035"/>
    </cofactor>
    <text evidence="2">The Mn(2+) ion enhances activity.</text>
</comment>
<dbReference type="PANTHER" id="PTHR11014">
    <property type="entry name" value="PEPTIDASE M20 FAMILY MEMBER"/>
    <property type="match status" value="1"/>
</dbReference>
<keyword evidence="2" id="KW-0464">Manganese</keyword>
<organism evidence="4 5">
    <name type="scientific">Peribacillus psychrosaccharolyticus</name>
    <name type="common">Bacillus psychrosaccharolyticus</name>
    <dbReference type="NCBI Taxonomy" id="1407"/>
    <lineage>
        <taxon>Bacteria</taxon>
        <taxon>Bacillati</taxon>
        <taxon>Bacillota</taxon>
        <taxon>Bacilli</taxon>
        <taxon>Bacillales</taxon>
        <taxon>Bacillaceae</taxon>
        <taxon>Peribacillus</taxon>
    </lineage>
</organism>
<feature type="binding site" evidence="2">
    <location>
        <position position="110"/>
    </location>
    <ligand>
        <name>Mn(2+)</name>
        <dbReference type="ChEBI" id="CHEBI:29035"/>
        <label>2</label>
    </ligand>
</feature>
<feature type="binding site" evidence="2">
    <location>
        <position position="168"/>
    </location>
    <ligand>
        <name>Mn(2+)</name>
        <dbReference type="ChEBI" id="CHEBI:29035"/>
        <label>2</label>
    </ligand>
</feature>
<feature type="domain" description="Peptidase M20 dimerisation" evidence="3">
    <location>
        <begin position="188"/>
        <end position="284"/>
    </location>
</feature>
<dbReference type="Pfam" id="PF07687">
    <property type="entry name" value="M20_dimer"/>
    <property type="match status" value="1"/>
</dbReference>
<dbReference type="InterPro" id="IPR002933">
    <property type="entry name" value="Peptidase_M20"/>
</dbReference>
<name>A0A974NQR8_PERPY</name>
<feature type="binding site" evidence="2">
    <location>
        <position position="108"/>
    </location>
    <ligand>
        <name>Mn(2+)</name>
        <dbReference type="ChEBI" id="CHEBI:29035"/>
        <label>2</label>
    </ligand>
</feature>
<keyword evidence="5" id="KW-1185">Reference proteome</keyword>
<dbReference type="GO" id="GO:0019877">
    <property type="term" value="P:diaminopimelate biosynthetic process"/>
    <property type="evidence" value="ECO:0007669"/>
    <property type="project" value="UniProtKB-ARBA"/>
</dbReference>
<evidence type="ECO:0000259" key="3">
    <source>
        <dbReference type="Pfam" id="PF07687"/>
    </source>
</evidence>
<protein>
    <submittedName>
        <fullName evidence="4">Amidohydrolase</fullName>
    </submittedName>
</protein>
<dbReference type="SUPFAM" id="SSF53187">
    <property type="entry name" value="Zn-dependent exopeptidases"/>
    <property type="match status" value="1"/>
</dbReference>
<dbReference type="Pfam" id="PF01546">
    <property type="entry name" value="Peptidase_M20"/>
    <property type="match status" value="1"/>
</dbReference>
<evidence type="ECO:0000256" key="1">
    <source>
        <dbReference type="ARBA" id="ARBA00022801"/>
    </source>
</evidence>
<gene>
    <name evidence="4" type="ORF">I6J18_10150</name>
</gene>
<accession>A0A974NQR8</accession>
<dbReference type="GO" id="GO:0050118">
    <property type="term" value="F:N-acetyldiaminopimelate deacetylase activity"/>
    <property type="evidence" value="ECO:0007669"/>
    <property type="project" value="UniProtKB-ARBA"/>
</dbReference>
<dbReference type="NCBIfam" id="TIGR01891">
    <property type="entry name" value="amidohydrolases"/>
    <property type="match status" value="1"/>
</dbReference>
<dbReference type="InterPro" id="IPR036264">
    <property type="entry name" value="Bact_exopeptidase_dim_dom"/>
</dbReference>
<dbReference type="Gene3D" id="3.40.630.10">
    <property type="entry name" value="Zn peptidases"/>
    <property type="match status" value="1"/>
</dbReference>
<dbReference type="KEGG" id="ppsr:I6J18_10150"/>
<dbReference type="EMBL" id="CP068053">
    <property type="protein sequence ID" value="QQT02163.1"/>
    <property type="molecule type" value="Genomic_DNA"/>
</dbReference>
<dbReference type="Gene3D" id="3.30.70.360">
    <property type="match status" value="1"/>
</dbReference>
<dbReference type="Proteomes" id="UP000595254">
    <property type="component" value="Chromosome"/>
</dbReference>
<reference evidence="4 5" key="1">
    <citation type="submission" date="2021-01" db="EMBL/GenBank/DDBJ databases">
        <title>FDA dAtabase for Regulatory Grade micrObial Sequences (FDA-ARGOS): Supporting development and validation of Infectious Disease Dx tests.</title>
        <authorList>
            <person name="Nelson B."/>
            <person name="Plummer A."/>
            <person name="Tallon L."/>
            <person name="Sadzewicz L."/>
            <person name="Zhao X."/>
            <person name="Boylan J."/>
            <person name="Ott S."/>
            <person name="Bowen H."/>
            <person name="Vavikolanu K."/>
            <person name="Mehta A."/>
            <person name="Aluvathingal J."/>
            <person name="Nadendla S."/>
            <person name="Myers T."/>
            <person name="Yan Y."/>
            <person name="Sichtig H."/>
        </authorList>
    </citation>
    <scope>NUCLEOTIDE SEQUENCE [LARGE SCALE GENOMIC DNA]</scope>
    <source>
        <strain evidence="4 5">FDAARGOS_1161</strain>
    </source>
</reference>
<dbReference type="AlphaFoldDB" id="A0A974NQR8"/>
<keyword evidence="1" id="KW-0378">Hydrolase</keyword>
<dbReference type="GO" id="GO:0046872">
    <property type="term" value="F:metal ion binding"/>
    <property type="evidence" value="ECO:0007669"/>
    <property type="project" value="UniProtKB-KW"/>
</dbReference>
<sequence length="399" mass="43420">MSDLRSRKENILQLSDKYFPEMLALRRHLHMFPELSTKEFETTKSINQVLDHYGINRIPVSSQTGSAAEVKGKSNRTIAIRADIDALPIEEESNLEFRSKIPGISHMCGHDVHTVISLGAALILQELQEDLPGNVRILFQPAEEFEGGAESMIDDGLLNGVSAIIGLHNTPDQEVGTIGIKEGFLMAGIDDFIITIKGKGGHAGIPERTIDPIIIGSAVVTQLQTLVSRTISPKESAVVTIGTFQAGKTNNVIPEKAVLTGTVRTSSDTVRYKIRDAFVRLVTNQVHALGGEVEIDYQLLIPPVVNDPAIAAISRIAAADIVGTENVLAAEPTMGGDDFALYQKVVPGCYAWLGSGNKEKGIEHGWHHPKFMVDEDAIKIGIQWMVHTAIRLLENKSLT</sequence>
<dbReference type="FunFam" id="3.30.70.360:FF:000001">
    <property type="entry name" value="N-acetyldiaminopimelate deacetylase"/>
    <property type="match status" value="1"/>
</dbReference>
<dbReference type="PIRSF" id="PIRSF005962">
    <property type="entry name" value="Pept_M20D_amidohydro"/>
    <property type="match status" value="1"/>
</dbReference>
<dbReference type="PANTHER" id="PTHR11014:SF63">
    <property type="entry name" value="METALLOPEPTIDASE, PUTATIVE (AFU_ORTHOLOGUE AFUA_6G09600)-RELATED"/>
    <property type="match status" value="1"/>
</dbReference>
<proteinExistence type="predicted"/>
<dbReference type="SUPFAM" id="SSF55031">
    <property type="entry name" value="Bacterial exopeptidase dimerisation domain"/>
    <property type="match status" value="1"/>
</dbReference>
<evidence type="ECO:0000256" key="2">
    <source>
        <dbReference type="PIRSR" id="PIRSR005962-1"/>
    </source>
</evidence>
<keyword evidence="2" id="KW-0479">Metal-binding</keyword>
<evidence type="ECO:0000313" key="5">
    <source>
        <dbReference type="Proteomes" id="UP000595254"/>
    </source>
</evidence>
<feature type="binding site" evidence="2">
    <location>
        <position position="367"/>
    </location>
    <ligand>
        <name>Mn(2+)</name>
        <dbReference type="ChEBI" id="CHEBI:29035"/>
        <label>2</label>
    </ligand>
</feature>
<feature type="binding site" evidence="2">
    <location>
        <position position="144"/>
    </location>
    <ligand>
        <name>Mn(2+)</name>
        <dbReference type="ChEBI" id="CHEBI:29035"/>
        <label>2</label>
    </ligand>
</feature>
<dbReference type="InterPro" id="IPR011650">
    <property type="entry name" value="Peptidase_M20_dimer"/>
</dbReference>